<keyword evidence="4 12" id="KW-0597">Phosphoprotein</keyword>
<evidence type="ECO:0000256" key="3">
    <source>
        <dbReference type="ARBA" id="ARBA00012438"/>
    </source>
</evidence>
<dbReference type="PANTHER" id="PTHR45339:SF1">
    <property type="entry name" value="HYBRID SIGNAL TRANSDUCTION HISTIDINE KINASE J"/>
    <property type="match status" value="1"/>
</dbReference>
<evidence type="ECO:0000256" key="11">
    <source>
        <dbReference type="ARBA" id="ARBA00023306"/>
    </source>
</evidence>
<dbReference type="InterPro" id="IPR000700">
    <property type="entry name" value="PAS-assoc_C"/>
</dbReference>
<dbReference type="CDD" id="cd00130">
    <property type="entry name" value="PAS"/>
    <property type="match status" value="4"/>
</dbReference>
<dbReference type="SMART" id="SM00448">
    <property type="entry name" value="REC"/>
    <property type="match status" value="1"/>
</dbReference>
<gene>
    <name evidence="17" type="ORF">BEN48_15990</name>
</gene>
<evidence type="ECO:0000256" key="2">
    <source>
        <dbReference type="ARBA" id="ARBA00004370"/>
    </source>
</evidence>
<dbReference type="Pfam" id="PF02518">
    <property type="entry name" value="HATPase_c"/>
    <property type="match status" value="1"/>
</dbReference>
<dbReference type="PRINTS" id="PR00344">
    <property type="entry name" value="BCTRLSENSOR"/>
</dbReference>
<feature type="domain" description="PAC" evidence="16">
    <location>
        <begin position="624"/>
        <end position="676"/>
    </location>
</feature>
<dbReference type="GO" id="GO:0016020">
    <property type="term" value="C:membrane"/>
    <property type="evidence" value="ECO:0007669"/>
    <property type="project" value="UniProtKB-SubCell"/>
</dbReference>
<dbReference type="SUPFAM" id="SSF47384">
    <property type="entry name" value="Homodimeric domain of signal transducing histidine kinase"/>
    <property type="match status" value="1"/>
</dbReference>
<sequence length="1074" mass="118956">MTPAELQHALEQQQAENAALRAALAKATSAPGPAVASPLPNYQQLVLLMQQLYPAVLLTDANRRVTWVNEGFTALCGFALHEVVGLLPETFMRPDLDDPATVAYIEAGIRNREPFQYEVRNPRAGNAPGWIRVKVQPVVNEQGEAVLAGLLEDITEWKESQLALVENEQRFRALAENVPVVLYEWRQNFDGTFGTNYMSPKMFELFGVPTTDFSDVLKYSYPEDLPALWQSIEEATRTQTPWFYEGRVAVPGQPLRWVRGSSVLTGRDETGVNYSGILQDITPLKQALRETDLRWRLAVEGFGDGIWEQNLLNPALVTYSAEYKAMLGYQEDEFPDGYASFTTHIHPEDLESTVRTINAYLQGNAALLVVEFRMRCKDGTYKWILSRGLVTEHAPNGEPLIFSGTHTDISELKKAQEALDASTRRLSTVIANFQDGLVLEDENRRIVLTNEAFCNLLAVPTLPPQLIGKDGGWLTEGSKAYIKDPQHYVARIEALLKHRQPVVGDAISLLDGRTIQRDFAPIFDQSRYIGHLWKYADITVRTQANEELKRREEKYRGIIENMSLGLVEADLDDHLLYANHSFCSMTGFCTDELVGSQISSLLLSGEDLALVESKKEIRKQGIIDSYEIAVTTKSGEIKWLLVSGAPLYDDRQRLIGSIGIYLDVTPQKRLEASLREAKGLAEISSRAKQDFLANMSHEIRTPMNAILGMSQLLTKTELDSSQTSYLHAITASAENLLVIINDILDLSKIEAGRMAIEKIGFSPERVAVQVEKTLVYKAEEKGLSFKTRIGPGVPPVLLGDPYRIAQILLNLAGNSVKFTEKGSVSVSCELVQLLDEGEALIEFTVKDTGIGIDAEYLAEVFEDFSQEDSSVSRKFGGTGLGLSISKNLVELLGGTLLIESQKNRGTTSRFTLRLPVGTGTDVPQKDEADTSSLMPALQGKRILLVEDNVFNRMLANIFLTNAGMEVTEAENGQVAVRLAENEAFDLVLMDLQMPLMNGYVATAMLRQQLTLTVPIIALTANAIKGERGKCLAAGMNDYLTKPFQEASLVKLVYDWTVGPLSRVPASPQEGPATR</sequence>
<dbReference type="CDD" id="cd16922">
    <property type="entry name" value="HATPase_EvgS-ArcB-TorS-like"/>
    <property type="match status" value="1"/>
</dbReference>
<feature type="domain" description="PAS" evidence="15">
    <location>
        <begin position="291"/>
        <end position="364"/>
    </location>
</feature>
<dbReference type="EC" id="2.7.13.3" evidence="3"/>
<name>A0A1G1T0R2_9BACT</name>
<dbReference type="Gene3D" id="1.10.287.130">
    <property type="match status" value="1"/>
</dbReference>
<evidence type="ECO:0000256" key="1">
    <source>
        <dbReference type="ARBA" id="ARBA00000085"/>
    </source>
</evidence>
<evidence type="ECO:0000313" key="18">
    <source>
        <dbReference type="Proteomes" id="UP000177791"/>
    </source>
</evidence>
<feature type="modified residue" description="4-aspartylphosphate" evidence="12">
    <location>
        <position position="990"/>
    </location>
</feature>
<dbReference type="InterPro" id="IPR035965">
    <property type="entry name" value="PAS-like_dom_sf"/>
</dbReference>
<dbReference type="FunFam" id="1.10.287.130:FF:000038">
    <property type="entry name" value="Sensory transduction histidine kinase"/>
    <property type="match status" value="1"/>
</dbReference>
<evidence type="ECO:0000256" key="5">
    <source>
        <dbReference type="ARBA" id="ARBA00022679"/>
    </source>
</evidence>
<dbReference type="Pfam" id="PF00512">
    <property type="entry name" value="HisKA"/>
    <property type="match status" value="1"/>
</dbReference>
<dbReference type="Pfam" id="PF13188">
    <property type="entry name" value="PAS_8"/>
    <property type="match status" value="1"/>
</dbReference>
<dbReference type="SMART" id="SM00387">
    <property type="entry name" value="HATPase_c"/>
    <property type="match status" value="1"/>
</dbReference>
<dbReference type="SMART" id="SM00388">
    <property type="entry name" value="HisKA"/>
    <property type="match status" value="1"/>
</dbReference>
<feature type="domain" description="PAS" evidence="15">
    <location>
        <begin position="41"/>
        <end position="85"/>
    </location>
</feature>
<dbReference type="PROSITE" id="PS50112">
    <property type="entry name" value="PAS"/>
    <property type="match status" value="3"/>
</dbReference>
<evidence type="ECO:0000256" key="10">
    <source>
        <dbReference type="ARBA" id="ARBA00023136"/>
    </source>
</evidence>
<evidence type="ECO:0000256" key="6">
    <source>
        <dbReference type="ARBA" id="ARBA00022741"/>
    </source>
</evidence>
<keyword evidence="5" id="KW-0808">Transferase</keyword>
<dbReference type="Pfam" id="PF00072">
    <property type="entry name" value="Response_reg"/>
    <property type="match status" value="1"/>
</dbReference>
<dbReference type="InterPro" id="IPR003661">
    <property type="entry name" value="HisK_dim/P_dom"/>
</dbReference>
<dbReference type="STRING" id="1908236.BEN48_15990"/>
<dbReference type="Gene3D" id="3.40.50.2300">
    <property type="match status" value="1"/>
</dbReference>
<protein>
    <recommendedName>
        <fullName evidence="3">histidine kinase</fullName>
        <ecNumber evidence="3">2.7.13.3</ecNumber>
    </recommendedName>
</protein>
<dbReference type="Pfam" id="PF13426">
    <property type="entry name" value="PAS_9"/>
    <property type="match status" value="2"/>
</dbReference>
<dbReference type="EMBL" id="MDZC01000071">
    <property type="protein sequence ID" value="OGX84475.1"/>
    <property type="molecule type" value="Genomic_DNA"/>
</dbReference>
<feature type="domain" description="PAS" evidence="15">
    <location>
        <begin position="551"/>
        <end position="613"/>
    </location>
</feature>
<dbReference type="NCBIfam" id="TIGR00229">
    <property type="entry name" value="sensory_box"/>
    <property type="match status" value="3"/>
</dbReference>
<evidence type="ECO:0000256" key="4">
    <source>
        <dbReference type="ARBA" id="ARBA00022553"/>
    </source>
</evidence>
<comment type="subcellular location">
    <subcellularLocation>
        <location evidence="2">Membrane</location>
    </subcellularLocation>
</comment>
<dbReference type="InterPro" id="IPR001789">
    <property type="entry name" value="Sig_transdc_resp-reg_receiver"/>
</dbReference>
<dbReference type="InterPro" id="IPR003594">
    <property type="entry name" value="HATPase_dom"/>
</dbReference>
<dbReference type="InterPro" id="IPR036890">
    <property type="entry name" value="HATPase_C_sf"/>
</dbReference>
<dbReference type="CDD" id="cd00082">
    <property type="entry name" value="HisKA"/>
    <property type="match status" value="1"/>
</dbReference>
<dbReference type="PROSITE" id="PS50113">
    <property type="entry name" value="PAC"/>
    <property type="match status" value="3"/>
</dbReference>
<comment type="catalytic activity">
    <reaction evidence="1">
        <text>ATP + protein L-histidine = ADP + protein N-phospho-L-histidine.</text>
        <dbReference type="EC" id="2.7.13.3"/>
    </reaction>
</comment>
<keyword evidence="8" id="KW-0067">ATP-binding</keyword>
<dbReference type="PROSITE" id="PS50110">
    <property type="entry name" value="RESPONSE_REGULATORY"/>
    <property type="match status" value="1"/>
</dbReference>
<dbReference type="InterPro" id="IPR001610">
    <property type="entry name" value="PAC"/>
</dbReference>
<feature type="domain" description="PAC" evidence="16">
    <location>
        <begin position="368"/>
        <end position="421"/>
    </location>
</feature>
<dbReference type="InterPro" id="IPR000014">
    <property type="entry name" value="PAS"/>
</dbReference>
<dbReference type="SUPFAM" id="SSF55874">
    <property type="entry name" value="ATPase domain of HSP90 chaperone/DNA topoisomerase II/histidine kinase"/>
    <property type="match status" value="1"/>
</dbReference>
<keyword evidence="7" id="KW-0418">Kinase</keyword>
<dbReference type="SUPFAM" id="SSF52172">
    <property type="entry name" value="CheY-like"/>
    <property type="match status" value="1"/>
</dbReference>
<evidence type="ECO:0000256" key="8">
    <source>
        <dbReference type="ARBA" id="ARBA00022840"/>
    </source>
</evidence>
<evidence type="ECO:0000259" key="13">
    <source>
        <dbReference type="PROSITE" id="PS50109"/>
    </source>
</evidence>
<comment type="caution">
    <text evidence="17">The sequence shown here is derived from an EMBL/GenBank/DDBJ whole genome shotgun (WGS) entry which is preliminary data.</text>
</comment>
<dbReference type="FunFam" id="3.30.565.10:FF:000010">
    <property type="entry name" value="Sensor histidine kinase RcsC"/>
    <property type="match status" value="1"/>
</dbReference>
<feature type="domain" description="Response regulatory" evidence="14">
    <location>
        <begin position="941"/>
        <end position="1056"/>
    </location>
</feature>
<dbReference type="SUPFAM" id="SSF55785">
    <property type="entry name" value="PYP-like sensor domain (PAS domain)"/>
    <property type="match status" value="5"/>
</dbReference>
<dbReference type="Proteomes" id="UP000177791">
    <property type="component" value="Unassembled WGS sequence"/>
</dbReference>
<keyword evidence="18" id="KW-1185">Reference proteome</keyword>
<keyword evidence="6" id="KW-0547">Nucleotide-binding</keyword>
<dbReference type="AlphaFoldDB" id="A0A1G1T0R2"/>
<dbReference type="Gene3D" id="3.30.450.20">
    <property type="entry name" value="PAS domain"/>
    <property type="match status" value="5"/>
</dbReference>
<evidence type="ECO:0000259" key="16">
    <source>
        <dbReference type="PROSITE" id="PS50113"/>
    </source>
</evidence>
<reference evidence="17 18" key="1">
    <citation type="submission" date="2016-08" db="EMBL/GenBank/DDBJ databases">
        <title>Hymenobacter coccineus sp. nov., Hymenobacter lapidarius sp. nov. and Hymenobacter glacialis sp. nov., isolated from Antarctic soil.</title>
        <authorList>
            <person name="Sedlacek I."/>
            <person name="Kralova S."/>
            <person name="Kyrova K."/>
            <person name="Maslanova I."/>
            <person name="Stankova E."/>
            <person name="Vrbovska V."/>
            <person name="Nemec M."/>
            <person name="Bartak M."/>
            <person name="Svec P."/>
            <person name="Busse H.-J."/>
            <person name="Pantucek R."/>
        </authorList>
    </citation>
    <scope>NUCLEOTIDE SEQUENCE [LARGE SCALE GENOMIC DNA]</scope>
    <source>
        <strain evidence="17 18">CCM 8648</strain>
    </source>
</reference>
<evidence type="ECO:0000256" key="7">
    <source>
        <dbReference type="ARBA" id="ARBA00022777"/>
    </source>
</evidence>
<dbReference type="GO" id="GO:0005524">
    <property type="term" value="F:ATP binding"/>
    <property type="evidence" value="ECO:0007669"/>
    <property type="project" value="UniProtKB-KW"/>
</dbReference>
<feature type="domain" description="Histidine kinase" evidence="13">
    <location>
        <begin position="694"/>
        <end position="918"/>
    </location>
</feature>
<dbReference type="Pfam" id="PF08447">
    <property type="entry name" value="PAS_3"/>
    <property type="match status" value="1"/>
</dbReference>
<dbReference type="Gene3D" id="3.30.565.10">
    <property type="entry name" value="Histidine kinase-like ATPase, C-terminal domain"/>
    <property type="match status" value="1"/>
</dbReference>
<accession>A0A1G1T0R2</accession>
<evidence type="ECO:0000259" key="14">
    <source>
        <dbReference type="PROSITE" id="PS50110"/>
    </source>
</evidence>
<evidence type="ECO:0000313" key="17">
    <source>
        <dbReference type="EMBL" id="OGX84475.1"/>
    </source>
</evidence>
<keyword evidence="10" id="KW-0472">Membrane</keyword>
<feature type="domain" description="PAC" evidence="16">
    <location>
        <begin position="115"/>
        <end position="166"/>
    </location>
</feature>
<dbReference type="SMART" id="SM00091">
    <property type="entry name" value="PAS"/>
    <property type="match status" value="5"/>
</dbReference>
<dbReference type="CDD" id="cd17546">
    <property type="entry name" value="REC_hyHK_CKI1_RcsC-like"/>
    <property type="match status" value="1"/>
</dbReference>
<proteinExistence type="predicted"/>
<dbReference type="PROSITE" id="PS50109">
    <property type="entry name" value="HIS_KIN"/>
    <property type="match status" value="1"/>
</dbReference>
<evidence type="ECO:0000256" key="9">
    <source>
        <dbReference type="ARBA" id="ARBA00023012"/>
    </source>
</evidence>
<dbReference type="SMART" id="SM00086">
    <property type="entry name" value="PAC"/>
    <property type="match status" value="4"/>
</dbReference>
<dbReference type="InterPro" id="IPR005467">
    <property type="entry name" value="His_kinase_dom"/>
</dbReference>
<dbReference type="GO" id="GO:0000155">
    <property type="term" value="F:phosphorelay sensor kinase activity"/>
    <property type="evidence" value="ECO:0007669"/>
    <property type="project" value="InterPro"/>
</dbReference>
<dbReference type="InterPro" id="IPR036097">
    <property type="entry name" value="HisK_dim/P_sf"/>
</dbReference>
<dbReference type="InterPro" id="IPR013655">
    <property type="entry name" value="PAS_fold_3"/>
</dbReference>
<dbReference type="InterPro" id="IPR004358">
    <property type="entry name" value="Sig_transdc_His_kin-like_C"/>
</dbReference>
<keyword evidence="11" id="KW-0131">Cell cycle</keyword>
<evidence type="ECO:0000259" key="15">
    <source>
        <dbReference type="PROSITE" id="PS50112"/>
    </source>
</evidence>
<evidence type="ECO:0000256" key="12">
    <source>
        <dbReference type="PROSITE-ProRule" id="PRU00169"/>
    </source>
</evidence>
<dbReference type="PANTHER" id="PTHR45339">
    <property type="entry name" value="HYBRID SIGNAL TRANSDUCTION HISTIDINE KINASE J"/>
    <property type="match status" value="1"/>
</dbReference>
<keyword evidence="9" id="KW-0902">Two-component regulatory system</keyword>
<dbReference type="InterPro" id="IPR011006">
    <property type="entry name" value="CheY-like_superfamily"/>
</dbReference>
<organism evidence="17 18">
    <name type="scientific">Hymenobacter glacialis</name>
    <dbReference type="NCBI Taxonomy" id="1908236"/>
    <lineage>
        <taxon>Bacteria</taxon>
        <taxon>Pseudomonadati</taxon>
        <taxon>Bacteroidota</taxon>
        <taxon>Cytophagia</taxon>
        <taxon>Cytophagales</taxon>
        <taxon>Hymenobacteraceae</taxon>
        <taxon>Hymenobacter</taxon>
    </lineage>
</organism>